<sequence>MVGVSNNEGKGTALFTEKKKFFKGKQNDDSDNQKEGSKSSSYKKRVKCYRCGKLGHIKMNCRVKLTKGNLAER</sequence>
<dbReference type="SMART" id="SM00343">
    <property type="entry name" value="ZnF_C2HC"/>
    <property type="match status" value="1"/>
</dbReference>
<protein>
    <recommendedName>
        <fullName evidence="3">CCHC-type domain-containing protein</fullName>
    </recommendedName>
</protein>
<evidence type="ECO:0000313" key="4">
    <source>
        <dbReference type="EMBL" id="KAI9185404.1"/>
    </source>
</evidence>
<comment type="caution">
    <text evidence="4">The sequence shown here is derived from an EMBL/GenBank/DDBJ whole genome shotgun (WGS) entry which is preliminary data.</text>
</comment>
<name>A0AAD5NWP5_ACENE</name>
<feature type="compositionally biased region" description="Basic and acidic residues" evidence="2">
    <location>
        <begin position="25"/>
        <end position="37"/>
    </location>
</feature>
<feature type="domain" description="CCHC-type" evidence="3">
    <location>
        <begin position="47"/>
        <end position="62"/>
    </location>
</feature>
<dbReference type="Pfam" id="PF00098">
    <property type="entry name" value="zf-CCHC"/>
    <property type="match status" value="1"/>
</dbReference>
<organism evidence="4 5">
    <name type="scientific">Acer negundo</name>
    <name type="common">Box elder</name>
    <dbReference type="NCBI Taxonomy" id="4023"/>
    <lineage>
        <taxon>Eukaryota</taxon>
        <taxon>Viridiplantae</taxon>
        <taxon>Streptophyta</taxon>
        <taxon>Embryophyta</taxon>
        <taxon>Tracheophyta</taxon>
        <taxon>Spermatophyta</taxon>
        <taxon>Magnoliopsida</taxon>
        <taxon>eudicotyledons</taxon>
        <taxon>Gunneridae</taxon>
        <taxon>Pentapetalae</taxon>
        <taxon>rosids</taxon>
        <taxon>malvids</taxon>
        <taxon>Sapindales</taxon>
        <taxon>Sapindaceae</taxon>
        <taxon>Hippocastanoideae</taxon>
        <taxon>Acereae</taxon>
        <taxon>Acer</taxon>
    </lineage>
</organism>
<dbReference type="InterPro" id="IPR036875">
    <property type="entry name" value="Znf_CCHC_sf"/>
</dbReference>
<evidence type="ECO:0000256" key="1">
    <source>
        <dbReference type="PROSITE-ProRule" id="PRU00047"/>
    </source>
</evidence>
<evidence type="ECO:0000313" key="5">
    <source>
        <dbReference type="Proteomes" id="UP001064489"/>
    </source>
</evidence>
<evidence type="ECO:0000259" key="3">
    <source>
        <dbReference type="PROSITE" id="PS50158"/>
    </source>
</evidence>
<feature type="region of interest" description="Disordered" evidence="2">
    <location>
        <begin position="24"/>
        <end position="43"/>
    </location>
</feature>
<dbReference type="SUPFAM" id="SSF57756">
    <property type="entry name" value="Retrovirus zinc finger-like domains"/>
    <property type="match status" value="1"/>
</dbReference>
<reference evidence="4" key="2">
    <citation type="submission" date="2023-02" db="EMBL/GenBank/DDBJ databases">
        <authorList>
            <person name="Swenson N.G."/>
            <person name="Wegrzyn J.L."/>
            <person name="Mcevoy S.L."/>
        </authorList>
    </citation>
    <scope>NUCLEOTIDE SEQUENCE</scope>
    <source>
        <strain evidence="4">91603</strain>
        <tissue evidence="4">Leaf</tissue>
    </source>
</reference>
<dbReference type="InterPro" id="IPR001878">
    <property type="entry name" value="Znf_CCHC"/>
</dbReference>
<keyword evidence="1" id="KW-0479">Metal-binding</keyword>
<dbReference type="Proteomes" id="UP001064489">
    <property type="component" value="Chromosome 3"/>
</dbReference>
<dbReference type="GO" id="GO:0003676">
    <property type="term" value="F:nucleic acid binding"/>
    <property type="evidence" value="ECO:0007669"/>
    <property type="project" value="InterPro"/>
</dbReference>
<dbReference type="PROSITE" id="PS50158">
    <property type="entry name" value="ZF_CCHC"/>
    <property type="match status" value="1"/>
</dbReference>
<keyword evidence="5" id="KW-1185">Reference proteome</keyword>
<dbReference type="AlphaFoldDB" id="A0AAD5NWP5"/>
<reference evidence="4" key="1">
    <citation type="journal article" date="2022" name="Plant J.">
        <title>Strategies of tolerance reflected in two North American maple genomes.</title>
        <authorList>
            <person name="McEvoy S.L."/>
            <person name="Sezen U.U."/>
            <person name="Trouern-Trend A."/>
            <person name="McMahon S.M."/>
            <person name="Schaberg P.G."/>
            <person name="Yang J."/>
            <person name="Wegrzyn J.L."/>
            <person name="Swenson N.G."/>
        </authorList>
    </citation>
    <scope>NUCLEOTIDE SEQUENCE</scope>
    <source>
        <strain evidence="4">91603</strain>
    </source>
</reference>
<proteinExistence type="predicted"/>
<evidence type="ECO:0000256" key="2">
    <source>
        <dbReference type="SAM" id="MobiDB-lite"/>
    </source>
</evidence>
<dbReference type="GO" id="GO:0008270">
    <property type="term" value="F:zinc ion binding"/>
    <property type="evidence" value="ECO:0007669"/>
    <property type="project" value="UniProtKB-KW"/>
</dbReference>
<dbReference type="Gene3D" id="4.10.60.10">
    <property type="entry name" value="Zinc finger, CCHC-type"/>
    <property type="match status" value="1"/>
</dbReference>
<accession>A0AAD5NWP5</accession>
<keyword evidence="1" id="KW-0863">Zinc-finger</keyword>
<keyword evidence="1" id="KW-0862">Zinc</keyword>
<gene>
    <name evidence="4" type="ORF">LWI28_006931</name>
</gene>
<dbReference type="EMBL" id="JAJSOW010000100">
    <property type="protein sequence ID" value="KAI9185404.1"/>
    <property type="molecule type" value="Genomic_DNA"/>
</dbReference>